<keyword evidence="2" id="KW-1185">Reference proteome</keyword>
<organism evidence="1 2">
    <name type="scientific">Paenibacillus aurantius</name>
    <dbReference type="NCBI Taxonomy" id="2918900"/>
    <lineage>
        <taxon>Bacteria</taxon>
        <taxon>Bacillati</taxon>
        <taxon>Bacillota</taxon>
        <taxon>Bacilli</taxon>
        <taxon>Bacillales</taxon>
        <taxon>Paenibacillaceae</taxon>
        <taxon>Paenibacillus</taxon>
    </lineage>
</organism>
<reference evidence="1 2" key="1">
    <citation type="submission" date="2022-02" db="EMBL/GenBank/DDBJ databases">
        <title>Paenibacillus sp. MBLB1776 Whole Genome Shotgun Sequencing.</title>
        <authorList>
            <person name="Hwang C.Y."/>
            <person name="Cho E.-S."/>
            <person name="Seo M.-J."/>
        </authorList>
    </citation>
    <scope>NUCLEOTIDE SEQUENCE [LARGE SCALE GENOMIC DNA]</scope>
    <source>
        <strain evidence="1 2">MBLB1776</strain>
    </source>
</reference>
<dbReference type="RefSeq" id="WP_315604413.1">
    <property type="nucleotide sequence ID" value="NZ_CP130318.1"/>
</dbReference>
<accession>A0AA96LCI9</accession>
<dbReference type="AlphaFoldDB" id="A0AA96LCI9"/>
<sequence>MTRFGIMQLALPARGSGAERSGTYVPDRIWRGFHSDGRKHGLQVLFFRVEDVDFARGRVHAWTSSSPDGRSGWRRGWHPLPHVLYENYPIGPKGKSRRAVGMKRAFARLGIPVFNPSFFNKAELQRLLSASEVRRFLPAGKAARSVSDVTGLLRRHRSVYLKPVNGTQGRGILELKRRSHGRVKVKSGKRADRVGRKEFIRIMSRLLRRERYLVQEGLSLRKKGRHKIDFRVIVHRGADGRWHSAGIRPKLGGSGSIVTNIHAGGSKTTWTRLSAWARRSGRPLPSARRLEEAALVAGRVLTRFRPTLSHLGIDVALDRRNRIFLLDFNPVPGRGLLTPSMMKRVTYLTTGFAKYLASRGASARNR</sequence>
<protein>
    <submittedName>
        <fullName evidence="1">YheC/YheD family protein</fullName>
    </submittedName>
</protein>
<dbReference type="EMBL" id="CP130318">
    <property type="protein sequence ID" value="WNQ10639.1"/>
    <property type="molecule type" value="Genomic_DNA"/>
</dbReference>
<name>A0AA96LCI9_9BACL</name>
<dbReference type="KEGG" id="paun:MJA45_23940"/>
<dbReference type="SUPFAM" id="SSF56059">
    <property type="entry name" value="Glutathione synthetase ATP-binding domain-like"/>
    <property type="match status" value="1"/>
</dbReference>
<proteinExistence type="predicted"/>
<dbReference type="InterPro" id="IPR026838">
    <property type="entry name" value="YheC/D"/>
</dbReference>
<gene>
    <name evidence="1" type="ORF">MJA45_23940</name>
</gene>
<dbReference type="Pfam" id="PF14398">
    <property type="entry name" value="ATPgrasp_YheCD"/>
    <property type="match status" value="1"/>
</dbReference>
<evidence type="ECO:0000313" key="1">
    <source>
        <dbReference type="EMBL" id="WNQ10639.1"/>
    </source>
</evidence>
<evidence type="ECO:0000313" key="2">
    <source>
        <dbReference type="Proteomes" id="UP001305702"/>
    </source>
</evidence>
<dbReference type="Proteomes" id="UP001305702">
    <property type="component" value="Chromosome"/>
</dbReference>